<gene>
    <name evidence="1" type="ORF">F3087_31610</name>
</gene>
<dbReference type="InterPro" id="IPR032710">
    <property type="entry name" value="NTF2-like_dom_sf"/>
</dbReference>
<dbReference type="PIRSF" id="PIRSF029394">
    <property type="entry name" value="UCP029394"/>
    <property type="match status" value="1"/>
</dbReference>
<reference evidence="1 2" key="1">
    <citation type="submission" date="2019-09" db="EMBL/GenBank/DDBJ databases">
        <authorList>
            <person name="Wang X."/>
        </authorList>
    </citation>
    <scope>NUCLEOTIDE SEQUENCE [LARGE SCALE GENOMIC DNA]</scope>
    <source>
        <strain evidence="1 2">CICC 11023</strain>
    </source>
</reference>
<dbReference type="OrthoDB" id="4570375at2"/>
<comment type="caution">
    <text evidence="1">The sequence shown here is derived from an EMBL/GenBank/DDBJ whole genome shotgun (WGS) entry which is preliminary data.</text>
</comment>
<dbReference type="SUPFAM" id="SSF54427">
    <property type="entry name" value="NTF2-like"/>
    <property type="match status" value="1"/>
</dbReference>
<accession>A0A5N0E7H9</accession>
<evidence type="ECO:0000313" key="1">
    <source>
        <dbReference type="EMBL" id="KAA8884916.1"/>
    </source>
</evidence>
<sequence>MSASDSLDPVAEVEAVHALLATWLGTDAEPEVLERFAATQHDTMSMVTTDGTRMSRSELLSGLRRARNARPGLDIEISEVEVLFAEGNVTVVRFMERHHFDGKHADRWTTAVLTAEGLPPRYSWRVLHETEAPGD</sequence>
<dbReference type="AlphaFoldDB" id="A0A5N0E7H9"/>
<dbReference type="RefSeq" id="WP_150405757.1">
    <property type="nucleotide sequence ID" value="NZ_VXLC01000017.1"/>
</dbReference>
<dbReference type="Gene3D" id="3.10.450.50">
    <property type="match status" value="1"/>
</dbReference>
<dbReference type="EMBL" id="VXLC01000017">
    <property type="protein sequence ID" value="KAA8884916.1"/>
    <property type="molecule type" value="Genomic_DNA"/>
</dbReference>
<proteinExistence type="predicted"/>
<evidence type="ECO:0000313" key="2">
    <source>
        <dbReference type="Proteomes" id="UP000323876"/>
    </source>
</evidence>
<keyword evidence="2" id="KW-1185">Reference proteome</keyword>
<organism evidence="1 2">
    <name type="scientific">Nocardia colli</name>
    <dbReference type="NCBI Taxonomy" id="2545717"/>
    <lineage>
        <taxon>Bacteria</taxon>
        <taxon>Bacillati</taxon>
        <taxon>Actinomycetota</taxon>
        <taxon>Actinomycetes</taxon>
        <taxon>Mycobacteriales</taxon>
        <taxon>Nocardiaceae</taxon>
        <taxon>Nocardia</taxon>
    </lineage>
</organism>
<protein>
    <submittedName>
        <fullName evidence="1">DUF4440 domain-containing protein</fullName>
    </submittedName>
</protein>
<dbReference type="InterPro" id="IPR016918">
    <property type="entry name" value="UCP029394"/>
</dbReference>
<name>A0A5N0E7H9_9NOCA</name>
<dbReference type="Proteomes" id="UP000323876">
    <property type="component" value="Unassembled WGS sequence"/>
</dbReference>